<organism evidence="2 3">
    <name type="scientific">Saitoella complicata (strain BCRC 22490 / CBS 7301 / JCM 7358 / NBRC 10748 / NRRL Y-17804)</name>
    <dbReference type="NCBI Taxonomy" id="698492"/>
    <lineage>
        <taxon>Eukaryota</taxon>
        <taxon>Fungi</taxon>
        <taxon>Dikarya</taxon>
        <taxon>Ascomycota</taxon>
        <taxon>Taphrinomycotina</taxon>
        <taxon>Taphrinomycotina incertae sedis</taxon>
        <taxon>Saitoella</taxon>
    </lineage>
</organism>
<protein>
    <submittedName>
        <fullName evidence="2">Uncharacterized protein</fullName>
    </submittedName>
</protein>
<proteinExistence type="predicted"/>
<name>A0A0E9NL26_SAICN</name>
<dbReference type="Proteomes" id="UP000033140">
    <property type="component" value="Unassembled WGS sequence"/>
</dbReference>
<dbReference type="AlphaFoldDB" id="A0A0E9NL26"/>
<sequence>MLAIGRVYRRGRMSYPLSQVEKPHIHTNPQTSNIDTERNIFTLNQQESFVFHNRQNWMPPKNAPKQRSDRKSENERRKLLACPVHAHVIVEQLQEPVRRLDVQLGAAPVSALGVVLDLVVSPQADPLGDGAVLLSSLGELLLGTESLVGRL</sequence>
<gene>
    <name evidence="2" type="ORF">G7K_4627-t1</name>
</gene>
<keyword evidence="3" id="KW-1185">Reference proteome</keyword>
<reference evidence="2 3" key="1">
    <citation type="journal article" date="2011" name="J. Gen. Appl. Microbiol.">
        <title>Draft genome sequencing of the enigmatic yeast Saitoella complicata.</title>
        <authorList>
            <person name="Nishida H."/>
            <person name="Hamamoto M."/>
            <person name="Sugiyama J."/>
        </authorList>
    </citation>
    <scope>NUCLEOTIDE SEQUENCE [LARGE SCALE GENOMIC DNA]</scope>
    <source>
        <strain evidence="2 3">NRRL Y-17804</strain>
    </source>
</reference>
<feature type="region of interest" description="Disordered" evidence="1">
    <location>
        <begin position="54"/>
        <end position="75"/>
    </location>
</feature>
<evidence type="ECO:0000313" key="2">
    <source>
        <dbReference type="EMBL" id="GAO50503.1"/>
    </source>
</evidence>
<evidence type="ECO:0000313" key="3">
    <source>
        <dbReference type="Proteomes" id="UP000033140"/>
    </source>
</evidence>
<comment type="caution">
    <text evidence="2">The sequence shown here is derived from an EMBL/GenBank/DDBJ whole genome shotgun (WGS) entry which is preliminary data.</text>
</comment>
<accession>A0A0E9NL26</accession>
<dbReference type="EMBL" id="BACD03000033">
    <property type="protein sequence ID" value="GAO50503.1"/>
    <property type="molecule type" value="Genomic_DNA"/>
</dbReference>
<reference evidence="2 3" key="3">
    <citation type="journal article" date="2015" name="Genome Announc.">
        <title>Draft Genome Sequence of the Archiascomycetous Yeast Saitoella complicata.</title>
        <authorList>
            <person name="Yamauchi K."/>
            <person name="Kondo S."/>
            <person name="Hamamoto M."/>
            <person name="Takahashi Y."/>
            <person name="Ogura Y."/>
            <person name="Hayashi T."/>
            <person name="Nishida H."/>
        </authorList>
    </citation>
    <scope>NUCLEOTIDE SEQUENCE [LARGE SCALE GENOMIC DNA]</scope>
    <source>
        <strain evidence="2 3">NRRL Y-17804</strain>
    </source>
</reference>
<reference evidence="2 3" key="2">
    <citation type="journal article" date="2014" name="J. Gen. Appl. Microbiol.">
        <title>The early diverging ascomycetous budding yeast Saitoella complicata has three histone deacetylases belonging to the Clr6, Hos2, and Rpd3 lineages.</title>
        <authorList>
            <person name="Nishida H."/>
            <person name="Matsumoto T."/>
            <person name="Kondo S."/>
            <person name="Hamamoto M."/>
            <person name="Yoshikawa H."/>
        </authorList>
    </citation>
    <scope>NUCLEOTIDE SEQUENCE [LARGE SCALE GENOMIC DNA]</scope>
    <source>
        <strain evidence="2 3">NRRL Y-17804</strain>
    </source>
</reference>
<feature type="compositionally biased region" description="Basic and acidic residues" evidence="1">
    <location>
        <begin position="66"/>
        <end position="75"/>
    </location>
</feature>
<evidence type="ECO:0000256" key="1">
    <source>
        <dbReference type="SAM" id="MobiDB-lite"/>
    </source>
</evidence>